<dbReference type="PRINTS" id="PR00633">
    <property type="entry name" value="RCCNDNSATION"/>
</dbReference>
<feature type="domain" description="RCC1-like" evidence="2">
    <location>
        <begin position="153"/>
        <end position="420"/>
    </location>
</feature>
<dbReference type="InterPro" id="IPR051210">
    <property type="entry name" value="Ub_ligase/GEF_domain"/>
</dbReference>
<proteinExistence type="predicted"/>
<reference evidence="4" key="1">
    <citation type="submission" date="2016-10" db="EMBL/GenBank/DDBJ databases">
        <authorList>
            <person name="Varghese N."/>
            <person name="Submissions S."/>
        </authorList>
    </citation>
    <scope>NUCLEOTIDE SEQUENCE [LARGE SCALE GENOMIC DNA]</scope>
    <source>
        <strain evidence="4">DSM 16858</strain>
    </source>
</reference>
<evidence type="ECO:0000256" key="1">
    <source>
        <dbReference type="ARBA" id="ARBA00022737"/>
    </source>
</evidence>
<evidence type="ECO:0000313" key="4">
    <source>
        <dbReference type="Proteomes" id="UP000199181"/>
    </source>
</evidence>
<dbReference type="PROSITE" id="PS00626">
    <property type="entry name" value="RCC1_2"/>
    <property type="match status" value="1"/>
</dbReference>
<evidence type="ECO:0000313" key="3">
    <source>
        <dbReference type="EMBL" id="SET86653.1"/>
    </source>
</evidence>
<dbReference type="Gene3D" id="2.60.40.10">
    <property type="entry name" value="Immunoglobulins"/>
    <property type="match status" value="1"/>
</dbReference>
<gene>
    <name evidence="3" type="ORF">SAMN05443639_10575</name>
</gene>
<keyword evidence="4" id="KW-1185">Reference proteome</keyword>
<dbReference type="SUPFAM" id="SSF50985">
    <property type="entry name" value="RCC1/BLIP-II"/>
    <property type="match status" value="1"/>
</dbReference>
<accession>A0A1I0HR74</accession>
<dbReference type="PROSITE" id="PS50012">
    <property type="entry name" value="RCC1_3"/>
    <property type="match status" value="6"/>
</dbReference>
<name>A0A1I0HR74_9BACT</name>
<dbReference type="Pfam" id="PF25390">
    <property type="entry name" value="WD40_RLD"/>
    <property type="match status" value="1"/>
</dbReference>
<dbReference type="InterPro" id="IPR000408">
    <property type="entry name" value="Reg_chr_condens"/>
</dbReference>
<dbReference type="PANTHER" id="PTHR22870:SF360">
    <property type="entry name" value="ULTRAVIOLET-B RECEPTOR UVR8"/>
    <property type="match status" value="1"/>
</dbReference>
<dbReference type="EMBL" id="FOIJ01000005">
    <property type="protein sequence ID" value="SET86653.1"/>
    <property type="molecule type" value="Genomic_DNA"/>
</dbReference>
<organism evidence="3 4">
    <name type="scientific">Stigmatella erecta</name>
    <dbReference type="NCBI Taxonomy" id="83460"/>
    <lineage>
        <taxon>Bacteria</taxon>
        <taxon>Pseudomonadati</taxon>
        <taxon>Myxococcota</taxon>
        <taxon>Myxococcia</taxon>
        <taxon>Myxococcales</taxon>
        <taxon>Cystobacterineae</taxon>
        <taxon>Archangiaceae</taxon>
        <taxon>Stigmatella</taxon>
    </lineage>
</organism>
<sequence length="519" mass="54537">MHPAGGLNRGEWRSRTSWMVSRMSSPYRLCSRPPVPLALLRASLLSSMGLLACGADAVAPRLQLHSPTAGWSYTSRRVRAEFTAVDDTQLSSLSWSLNGSDFQSLPLEAARDGTGFALEVAPRPGGNTLTVRVTDAAGNSAEQAVDFHFGSLSACGGPHTGVVRQGSLYLWGFNNRGQLGLGAEVTTNQGSPQRVPGIEGVAFLALNNNQSLALKEDGSVWAWGENTHGQLGLGTPAGPGQPWTPDFTPHPTPTRIEGLSGAVALSAGYHHSLVLMEDGTVRAFGDNSAGQLGDGTLEAIRDFPVAVSGLTDVVKVVAGNRHSVALKRDGTVWTWGRNTYGTLGQGTQDDQPHPTPTQVPGVADVVDIATGWEHVLALHAGGTLSSWGLNVSGQLGSGDALTGEQRHTPLPVKGLADARFVFASGNVSHARRADGTLVVWGENFNGQFGNGETAGTNVPVPLAERLQGVLTLSSSPVHAVAFLRDGTLWTWGLNISGSLGREGLRDRGLYPVPTQVPFP</sequence>
<dbReference type="AlphaFoldDB" id="A0A1I0HR74"/>
<dbReference type="Proteomes" id="UP000199181">
    <property type="component" value="Unassembled WGS sequence"/>
</dbReference>
<evidence type="ECO:0000259" key="2">
    <source>
        <dbReference type="Pfam" id="PF25390"/>
    </source>
</evidence>
<dbReference type="InterPro" id="IPR013783">
    <property type="entry name" value="Ig-like_fold"/>
</dbReference>
<dbReference type="InterPro" id="IPR058923">
    <property type="entry name" value="RCC1-like_dom"/>
</dbReference>
<dbReference type="Gene3D" id="2.130.10.30">
    <property type="entry name" value="Regulator of chromosome condensation 1/beta-lactamase-inhibitor protein II"/>
    <property type="match status" value="2"/>
</dbReference>
<protein>
    <submittedName>
        <fullName evidence="3">Alpha-tubulin suppressor</fullName>
    </submittedName>
</protein>
<dbReference type="InterPro" id="IPR009091">
    <property type="entry name" value="RCC1/BLIP-II"/>
</dbReference>
<keyword evidence="1" id="KW-0677">Repeat</keyword>
<dbReference type="PANTHER" id="PTHR22870">
    <property type="entry name" value="REGULATOR OF CHROMOSOME CONDENSATION"/>
    <property type="match status" value="1"/>
</dbReference>